<keyword evidence="7 12" id="KW-0067">ATP-binding</keyword>
<evidence type="ECO:0000256" key="8">
    <source>
        <dbReference type="ARBA" id="ARBA00022960"/>
    </source>
</evidence>
<feature type="binding site" evidence="12">
    <location>
        <position position="177"/>
    </location>
    <ligand>
        <name>UDP-N-acetyl-alpha-D-muramoyl-L-alanyl-D-glutamate</name>
        <dbReference type="ChEBI" id="CHEBI:83900"/>
    </ligand>
</feature>
<dbReference type="PANTHER" id="PTHR23135">
    <property type="entry name" value="MUR LIGASE FAMILY MEMBER"/>
    <property type="match status" value="1"/>
</dbReference>
<feature type="binding site" evidence="12">
    <location>
        <position position="152"/>
    </location>
    <ligand>
        <name>UDP-N-acetyl-alpha-D-muramoyl-L-alanyl-D-glutamate</name>
        <dbReference type="ChEBI" id="CHEBI:83900"/>
    </ligand>
</feature>
<comment type="pathway">
    <text evidence="1 12 13">Cell wall biogenesis; peptidoglycan biosynthesis.</text>
</comment>
<reference evidence="17 18" key="1">
    <citation type="submission" date="2018-12" db="EMBL/GenBank/DDBJ databases">
        <title>Bacillus chawlae sp. nov., Bacillus glennii sp. nov., and Bacillus saganii sp. nov. Isolated from the Vehicle Assembly Building at Kennedy Space Center where the Viking Spacecraft were Assembled.</title>
        <authorList>
            <person name="Seuylemezian A."/>
            <person name="Vaishampayan P."/>
        </authorList>
    </citation>
    <scope>NUCLEOTIDE SEQUENCE [LARGE SCALE GENOMIC DNA]</scope>
    <source>
        <strain evidence="17 18">L5</strain>
    </source>
</reference>
<evidence type="ECO:0000256" key="7">
    <source>
        <dbReference type="ARBA" id="ARBA00022840"/>
    </source>
</evidence>
<proteinExistence type="inferred from homology"/>
<feature type="domain" description="Mur ligase central" evidence="16">
    <location>
        <begin position="109"/>
        <end position="303"/>
    </location>
</feature>
<feature type="binding site" evidence="12">
    <location>
        <begin position="153"/>
        <end position="154"/>
    </location>
    <ligand>
        <name>UDP-N-acetyl-alpha-D-muramoyl-L-alanyl-D-glutamate</name>
        <dbReference type="ChEBI" id="CHEBI:83900"/>
    </ligand>
</feature>
<keyword evidence="6 12" id="KW-0547">Nucleotide-binding</keyword>
<dbReference type="AlphaFoldDB" id="A0A3S0UHY3"/>
<comment type="similarity">
    <text evidence="2 12">Belongs to the MurCDEF family. MurE subfamily.</text>
</comment>
<feature type="modified residue" description="N6-carboxylysine" evidence="12">
    <location>
        <position position="217"/>
    </location>
</feature>
<dbReference type="Gene3D" id="3.40.1190.10">
    <property type="entry name" value="Mur-like, catalytic domain"/>
    <property type="match status" value="1"/>
</dbReference>
<dbReference type="InterPro" id="IPR005761">
    <property type="entry name" value="UDP-N-AcMur-Glu-dNH2Pim_ligase"/>
</dbReference>
<dbReference type="InterPro" id="IPR035911">
    <property type="entry name" value="MurE/MurF_N"/>
</dbReference>
<keyword evidence="10 12" id="KW-0131">Cell cycle</keyword>
<dbReference type="PROSITE" id="PS01011">
    <property type="entry name" value="FOLYLPOLYGLU_SYNT_1"/>
    <property type="match status" value="1"/>
</dbReference>
<comment type="caution">
    <text evidence="17">The sequence shown here is derived from an EMBL/GenBank/DDBJ whole genome shotgun (WGS) entry which is preliminary data.</text>
</comment>
<dbReference type="SUPFAM" id="SSF53244">
    <property type="entry name" value="MurD-like peptide ligases, peptide-binding domain"/>
    <property type="match status" value="1"/>
</dbReference>
<dbReference type="GO" id="GO:0009252">
    <property type="term" value="P:peptidoglycan biosynthetic process"/>
    <property type="evidence" value="ECO:0007669"/>
    <property type="project" value="UniProtKB-UniRule"/>
</dbReference>
<keyword evidence="18" id="KW-1185">Reference proteome</keyword>
<comment type="cofactor">
    <cofactor evidence="12">
        <name>Mg(2+)</name>
        <dbReference type="ChEBI" id="CHEBI:18420"/>
    </cofactor>
</comment>
<feature type="domain" description="Mur ligase C-terminal" evidence="15">
    <location>
        <begin position="327"/>
        <end position="454"/>
    </location>
</feature>
<feature type="binding site" evidence="12">
    <location>
        <position position="185"/>
    </location>
    <ligand>
        <name>UDP-N-acetyl-alpha-D-muramoyl-L-alanyl-D-glutamate</name>
        <dbReference type="ChEBI" id="CHEBI:83900"/>
    </ligand>
</feature>
<keyword evidence="8 12" id="KW-0133">Cell shape</keyword>
<evidence type="ECO:0000313" key="18">
    <source>
        <dbReference type="Proteomes" id="UP000267430"/>
    </source>
</evidence>
<dbReference type="InterPro" id="IPR004101">
    <property type="entry name" value="Mur_ligase_C"/>
</dbReference>
<dbReference type="InterPro" id="IPR000713">
    <property type="entry name" value="Mur_ligase_N"/>
</dbReference>
<dbReference type="NCBIfam" id="NF001126">
    <property type="entry name" value="PRK00139.1-4"/>
    <property type="match status" value="1"/>
</dbReference>
<dbReference type="SUPFAM" id="SSF63418">
    <property type="entry name" value="MurE/MurF N-terminal domain"/>
    <property type="match status" value="1"/>
</dbReference>
<evidence type="ECO:0000256" key="13">
    <source>
        <dbReference type="RuleBase" id="RU004135"/>
    </source>
</evidence>
<comment type="function">
    <text evidence="12">Catalyzes the addition of an amino acid to the nucleotide precursor UDP-N-acetylmuramoyl-L-alanyl-D-glutamate (UMAG) in the biosynthesis of bacterial cell-wall peptidoglycan.</text>
</comment>
<comment type="caution">
    <text evidence="12">Lacks conserved residue(s) required for the propagation of feature annotation.</text>
</comment>
<dbReference type="GO" id="GO:0004326">
    <property type="term" value="F:tetrahydrofolylpolyglutamate synthase activity"/>
    <property type="evidence" value="ECO:0007669"/>
    <property type="project" value="InterPro"/>
</dbReference>
<dbReference type="SUPFAM" id="SSF53623">
    <property type="entry name" value="MurD-like peptide ligases, catalytic domain"/>
    <property type="match status" value="1"/>
</dbReference>
<evidence type="ECO:0000256" key="5">
    <source>
        <dbReference type="ARBA" id="ARBA00022618"/>
    </source>
</evidence>
<protein>
    <recommendedName>
        <fullName evidence="12">UDP-N-acetylmuramyl-tripeptide synthetase</fullName>
        <ecNumber evidence="12">6.3.2.-</ecNumber>
    </recommendedName>
    <alternativeName>
        <fullName evidence="12">UDP-MurNAc-tripeptide synthetase</fullName>
    </alternativeName>
</protein>
<comment type="subcellular location">
    <subcellularLocation>
        <location evidence="12 13">Cytoplasm</location>
    </subcellularLocation>
</comment>
<organism evidence="17 18">
    <name type="scientific">Peribacillus cavernae</name>
    <dbReference type="NCBI Taxonomy" id="1674310"/>
    <lineage>
        <taxon>Bacteria</taxon>
        <taxon>Bacillati</taxon>
        <taxon>Bacillota</taxon>
        <taxon>Bacilli</taxon>
        <taxon>Bacillales</taxon>
        <taxon>Bacillaceae</taxon>
        <taxon>Peribacillus</taxon>
    </lineage>
</organism>
<dbReference type="UniPathway" id="UPA00219"/>
<keyword evidence="9 12" id="KW-0573">Peptidoglycan synthesis</keyword>
<dbReference type="Pfam" id="PF08245">
    <property type="entry name" value="Mur_ligase_M"/>
    <property type="match status" value="1"/>
</dbReference>
<dbReference type="GO" id="GO:0005524">
    <property type="term" value="F:ATP binding"/>
    <property type="evidence" value="ECO:0007669"/>
    <property type="project" value="UniProtKB-UniRule"/>
</dbReference>
<feature type="binding site" evidence="12">
    <location>
        <position position="32"/>
    </location>
    <ligand>
        <name>UDP-N-acetyl-alpha-D-muramoyl-L-alanyl-D-glutamate</name>
        <dbReference type="ChEBI" id="CHEBI:83900"/>
    </ligand>
</feature>
<dbReference type="EC" id="6.3.2.-" evidence="12"/>
<dbReference type="Pfam" id="PF01225">
    <property type="entry name" value="Mur_ligase"/>
    <property type="match status" value="1"/>
</dbReference>
<dbReference type="PANTHER" id="PTHR23135:SF4">
    <property type="entry name" value="UDP-N-ACETYLMURAMOYL-L-ALANYL-D-GLUTAMATE--2,6-DIAMINOPIMELATE LIGASE MURE HOMOLOG, CHLOROPLASTIC"/>
    <property type="match status" value="1"/>
</dbReference>
<name>A0A3S0UHY3_9BACI</name>
<keyword evidence="4 12" id="KW-0436">Ligase</keyword>
<dbReference type="OrthoDB" id="9800958at2"/>
<dbReference type="InterPro" id="IPR013221">
    <property type="entry name" value="Mur_ligase_cen"/>
</dbReference>
<evidence type="ECO:0000256" key="4">
    <source>
        <dbReference type="ARBA" id="ARBA00022598"/>
    </source>
</evidence>
<feature type="binding site" evidence="12">
    <location>
        <position position="183"/>
    </location>
    <ligand>
        <name>UDP-N-acetyl-alpha-D-muramoyl-L-alanyl-D-glutamate</name>
        <dbReference type="ChEBI" id="CHEBI:83900"/>
    </ligand>
</feature>
<dbReference type="GO" id="GO:0051301">
    <property type="term" value="P:cell division"/>
    <property type="evidence" value="ECO:0007669"/>
    <property type="project" value="UniProtKB-KW"/>
</dbReference>
<evidence type="ECO:0000256" key="12">
    <source>
        <dbReference type="HAMAP-Rule" id="MF_00208"/>
    </source>
</evidence>
<dbReference type="GO" id="GO:0008360">
    <property type="term" value="P:regulation of cell shape"/>
    <property type="evidence" value="ECO:0007669"/>
    <property type="project" value="UniProtKB-KW"/>
</dbReference>
<keyword evidence="3 12" id="KW-0963">Cytoplasm</keyword>
<feature type="domain" description="Mur ligase N-terminal catalytic" evidence="14">
    <location>
        <begin position="25"/>
        <end position="97"/>
    </location>
</feature>
<evidence type="ECO:0000256" key="6">
    <source>
        <dbReference type="ARBA" id="ARBA00022741"/>
    </source>
</evidence>
<evidence type="ECO:0000259" key="16">
    <source>
        <dbReference type="Pfam" id="PF08245"/>
    </source>
</evidence>
<comment type="PTM">
    <text evidence="12">Carboxylation is probably crucial for Mg(2+) binding and, consequently, for the gamma-phosphate positioning of ATP.</text>
</comment>
<dbReference type="InterPro" id="IPR036615">
    <property type="entry name" value="Mur_ligase_C_dom_sf"/>
</dbReference>
<keyword evidence="12" id="KW-0460">Magnesium</keyword>
<evidence type="ECO:0000256" key="9">
    <source>
        <dbReference type="ARBA" id="ARBA00022984"/>
    </source>
</evidence>
<dbReference type="InterPro" id="IPR018109">
    <property type="entry name" value="Folylpolyglutamate_synth_CS"/>
</dbReference>
<dbReference type="GO" id="GO:0000287">
    <property type="term" value="F:magnesium ion binding"/>
    <property type="evidence" value="ECO:0007669"/>
    <property type="project" value="UniProtKB-UniRule"/>
</dbReference>
<accession>A0A3S0UHY3</accession>
<dbReference type="NCBIfam" id="TIGR01085">
    <property type="entry name" value="murE"/>
    <property type="match status" value="1"/>
</dbReference>
<evidence type="ECO:0000256" key="10">
    <source>
        <dbReference type="ARBA" id="ARBA00023306"/>
    </source>
</evidence>
<sequence length="485" mass="54289">MNLHTLIKGLDIINRSKNEIADITVEGITDNSAEVKSGFLFLAIKGNDVDGHDFIEEAVRSGASVVIGEKDYTDISVPYIQIKNSRKVLGDISNIFYRDPSSKKIMIGITGTNGKTTTSYMLKYILEENGIPCSIIGTIENIINGKSVSSLNTTPNSLELHKLISSSKDEVIIIEVSSHGLIQYRLEGLQFDYCLFTNLDHDHLDFHGSIEEYFRAKSLLFGKMKPDGQAIINADDYWGEKLGELLKSQGKDTFLIGKSDQCSLKISEYHNMKFNLKENGESFKVHLPMPGFHNLFNTAMAYSTARMLNVSREHVLKALSKFPGVTGRFEVIEQINGSTVVIDYAHTADAIFHCLKTARDCGAKRIIHIFGFRGDRDASKREEMANISSELSDLFILTTDDLNSVSYDDMAMSLQELNEKYNNNGIVIPDRTLAIKQALEMAKKGDYIVITGKGHEQFQQPFSLPTHSDKDTISFINEQRNQKDI</sequence>
<evidence type="ECO:0000256" key="11">
    <source>
        <dbReference type="ARBA" id="ARBA00023316"/>
    </source>
</evidence>
<keyword evidence="11 12" id="KW-0961">Cell wall biogenesis/degradation</keyword>
<gene>
    <name evidence="12" type="primary">murE</name>
    <name evidence="17" type="ORF">ELQ35_02315</name>
</gene>
<dbReference type="RefSeq" id="WP_126863247.1">
    <property type="nucleotide sequence ID" value="NZ_JAUSTX010000013.1"/>
</dbReference>
<dbReference type="Pfam" id="PF02875">
    <property type="entry name" value="Mur_ligase_C"/>
    <property type="match status" value="1"/>
</dbReference>
<evidence type="ECO:0000256" key="1">
    <source>
        <dbReference type="ARBA" id="ARBA00004752"/>
    </source>
</evidence>
<dbReference type="InterPro" id="IPR036565">
    <property type="entry name" value="Mur-like_cat_sf"/>
</dbReference>
<dbReference type="Gene3D" id="3.40.1390.10">
    <property type="entry name" value="MurE/MurF, N-terminal domain"/>
    <property type="match status" value="1"/>
</dbReference>
<dbReference type="HAMAP" id="MF_00208">
    <property type="entry name" value="MurE"/>
    <property type="match status" value="1"/>
</dbReference>
<dbReference type="GO" id="GO:0005737">
    <property type="term" value="C:cytoplasm"/>
    <property type="evidence" value="ECO:0007669"/>
    <property type="project" value="UniProtKB-SubCell"/>
</dbReference>
<evidence type="ECO:0000313" key="17">
    <source>
        <dbReference type="EMBL" id="RUQ32047.1"/>
    </source>
</evidence>
<evidence type="ECO:0000256" key="3">
    <source>
        <dbReference type="ARBA" id="ARBA00022490"/>
    </source>
</evidence>
<evidence type="ECO:0000259" key="15">
    <source>
        <dbReference type="Pfam" id="PF02875"/>
    </source>
</evidence>
<feature type="binding site" evidence="12">
    <location>
        <begin position="111"/>
        <end position="117"/>
    </location>
    <ligand>
        <name>ATP</name>
        <dbReference type="ChEBI" id="CHEBI:30616"/>
    </ligand>
</feature>
<dbReference type="Gene3D" id="3.90.190.20">
    <property type="entry name" value="Mur ligase, C-terminal domain"/>
    <property type="match status" value="1"/>
</dbReference>
<dbReference type="Proteomes" id="UP000267430">
    <property type="component" value="Unassembled WGS sequence"/>
</dbReference>
<dbReference type="GO" id="GO:0071555">
    <property type="term" value="P:cell wall organization"/>
    <property type="evidence" value="ECO:0007669"/>
    <property type="project" value="UniProtKB-KW"/>
</dbReference>
<evidence type="ECO:0000259" key="14">
    <source>
        <dbReference type="Pfam" id="PF01225"/>
    </source>
</evidence>
<dbReference type="EMBL" id="RYZZ01000003">
    <property type="protein sequence ID" value="RUQ32047.1"/>
    <property type="molecule type" value="Genomic_DNA"/>
</dbReference>
<evidence type="ECO:0000256" key="2">
    <source>
        <dbReference type="ARBA" id="ARBA00005898"/>
    </source>
</evidence>
<keyword evidence="5 12" id="KW-0132">Cell division</keyword>